<dbReference type="InterPro" id="IPR007627">
    <property type="entry name" value="RNA_pol_sigma70_r2"/>
</dbReference>
<dbReference type="GO" id="GO:0003677">
    <property type="term" value="F:DNA binding"/>
    <property type="evidence" value="ECO:0007669"/>
    <property type="project" value="InterPro"/>
</dbReference>
<comment type="similarity">
    <text evidence="1">Belongs to the sigma-70 factor family. ECF subfamily.</text>
</comment>
<evidence type="ECO:0000256" key="2">
    <source>
        <dbReference type="ARBA" id="ARBA00023015"/>
    </source>
</evidence>
<evidence type="ECO:0000259" key="6">
    <source>
        <dbReference type="Pfam" id="PF08281"/>
    </source>
</evidence>
<dbReference type="PANTHER" id="PTHR43133">
    <property type="entry name" value="RNA POLYMERASE ECF-TYPE SIGMA FACTO"/>
    <property type="match status" value="1"/>
</dbReference>
<accession>A0A545TNZ5</accession>
<dbReference type="InterPro" id="IPR013249">
    <property type="entry name" value="RNA_pol_sigma70_r4_t2"/>
</dbReference>
<evidence type="ECO:0000256" key="3">
    <source>
        <dbReference type="ARBA" id="ARBA00023082"/>
    </source>
</evidence>
<dbReference type="InterPro" id="IPR036388">
    <property type="entry name" value="WH-like_DNA-bd_sf"/>
</dbReference>
<dbReference type="NCBIfam" id="TIGR02937">
    <property type="entry name" value="sigma70-ECF"/>
    <property type="match status" value="1"/>
</dbReference>
<sequence length="169" mass="19831">MNEEQDNDLAGWIKQYSVGLRRYFARRVNDADVDDLVQEVFVHLQAKRQDTAIDNPQSYTFTVARNVLISHYRRQKTRSHAFQESLTHEMEIPDFISPERTAIGIEEYRRVVQAILNLPPRARAAFQFHRFENMTYQAIAKRMGISKESVKELIHRALVQIRQARGEES</sequence>
<dbReference type="OrthoDB" id="6689546at2"/>
<reference evidence="7 8" key="1">
    <citation type="submission" date="2019-06" db="EMBL/GenBank/DDBJ databases">
        <title>Whole genome sequence for Cellvibrionaceae sp. R142.</title>
        <authorList>
            <person name="Wang G."/>
        </authorList>
    </citation>
    <scope>NUCLEOTIDE SEQUENCE [LARGE SCALE GENOMIC DNA]</scope>
    <source>
        <strain evidence="7 8">R142</strain>
    </source>
</reference>
<keyword evidence="3" id="KW-0731">Sigma factor</keyword>
<dbReference type="Proteomes" id="UP000319732">
    <property type="component" value="Unassembled WGS sequence"/>
</dbReference>
<dbReference type="CDD" id="cd06171">
    <property type="entry name" value="Sigma70_r4"/>
    <property type="match status" value="1"/>
</dbReference>
<dbReference type="Pfam" id="PF08281">
    <property type="entry name" value="Sigma70_r4_2"/>
    <property type="match status" value="1"/>
</dbReference>
<evidence type="ECO:0000256" key="4">
    <source>
        <dbReference type="ARBA" id="ARBA00023163"/>
    </source>
</evidence>
<evidence type="ECO:0000259" key="5">
    <source>
        <dbReference type="Pfam" id="PF04542"/>
    </source>
</evidence>
<comment type="caution">
    <text evidence="7">The sequence shown here is derived from an EMBL/GenBank/DDBJ whole genome shotgun (WGS) entry which is preliminary data.</text>
</comment>
<dbReference type="EMBL" id="VHSG01000012">
    <property type="protein sequence ID" value="TQV78891.1"/>
    <property type="molecule type" value="Genomic_DNA"/>
</dbReference>
<keyword evidence="2" id="KW-0805">Transcription regulation</keyword>
<dbReference type="Gene3D" id="1.10.10.10">
    <property type="entry name" value="Winged helix-like DNA-binding domain superfamily/Winged helix DNA-binding domain"/>
    <property type="match status" value="1"/>
</dbReference>
<keyword evidence="4" id="KW-0804">Transcription</keyword>
<dbReference type="PANTHER" id="PTHR43133:SF63">
    <property type="entry name" value="RNA POLYMERASE SIGMA FACTOR FECI-RELATED"/>
    <property type="match status" value="1"/>
</dbReference>
<organism evidence="7 8">
    <name type="scientific">Exilibacterium tricleocarpae</name>
    <dbReference type="NCBI Taxonomy" id="2591008"/>
    <lineage>
        <taxon>Bacteria</taxon>
        <taxon>Pseudomonadati</taxon>
        <taxon>Pseudomonadota</taxon>
        <taxon>Gammaproteobacteria</taxon>
        <taxon>Cellvibrionales</taxon>
        <taxon>Cellvibrionaceae</taxon>
        <taxon>Exilibacterium</taxon>
    </lineage>
</organism>
<dbReference type="InterPro" id="IPR039425">
    <property type="entry name" value="RNA_pol_sigma-70-like"/>
</dbReference>
<dbReference type="InterPro" id="IPR014284">
    <property type="entry name" value="RNA_pol_sigma-70_dom"/>
</dbReference>
<feature type="domain" description="RNA polymerase sigma factor 70 region 4 type 2" evidence="6">
    <location>
        <begin position="109"/>
        <end position="160"/>
    </location>
</feature>
<dbReference type="Gene3D" id="1.10.1740.10">
    <property type="match status" value="1"/>
</dbReference>
<protein>
    <submittedName>
        <fullName evidence="7">RNA polymerase sigma factor</fullName>
    </submittedName>
</protein>
<feature type="domain" description="RNA polymerase sigma-70 region 2" evidence="5">
    <location>
        <begin position="13"/>
        <end position="76"/>
    </location>
</feature>
<evidence type="ECO:0000256" key="1">
    <source>
        <dbReference type="ARBA" id="ARBA00010641"/>
    </source>
</evidence>
<dbReference type="InterPro" id="IPR013325">
    <property type="entry name" value="RNA_pol_sigma_r2"/>
</dbReference>
<dbReference type="AlphaFoldDB" id="A0A545TNZ5"/>
<dbReference type="GO" id="GO:0006352">
    <property type="term" value="P:DNA-templated transcription initiation"/>
    <property type="evidence" value="ECO:0007669"/>
    <property type="project" value="InterPro"/>
</dbReference>
<keyword evidence="8" id="KW-1185">Reference proteome</keyword>
<evidence type="ECO:0000313" key="8">
    <source>
        <dbReference type="Proteomes" id="UP000319732"/>
    </source>
</evidence>
<dbReference type="InterPro" id="IPR013324">
    <property type="entry name" value="RNA_pol_sigma_r3/r4-like"/>
</dbReference>
<dbReference type="GO" id="GO:0016987">
    <property type="term" value="F:sigma factor activity"/>
    <property type="evidence" value="ECO:0007669"/>
    <property type="project" value="UniProtKB-KW"/>
</dbReference>
<evidence type="ECO:0000313" key="7">
    <source>
        <dbReference type="EMBL" id="TQV78891.1"/>
    </source>
</evidence>
<dbReference type="SUPFAM" id="SSF88659">
    <property type="entry name" value="Sigma3 and sigma4 domains of RNA polymerase sigma factors"/>
    <property type="match status" value="1"/>
</dbReference>
<dbReference type="SUPFAM" id="SSF88946">
    <property type="entry name" value="Sigma2 domain of RNA polymerase sigma factors"/>
    <property type="match status" value="1"/>
</dbReference>
<gene>
    <name evidence="7" type="ORF">FKG94_12795</name>
</gene>
<name>A0A545TNZ5_9GAMM</name>
<proteinExistence type="inferred from homology"/>
<dbReference type="Pfam" id="PF04542">
    <property type="entry name" value="Sigma70_r2"/>
    <property type="match status" value="1"/>
</dbReference>
<dbReference type="RefSeq" id="WP_142904726.1">
    <property type="nucleotide sequence ID" value="NZ_ML660093.1"/>
</dbReference>